<feature type="transmembrane region" description="Helical" evidence="6">
    <location>
        <begin position="309"/>
        <end position="329"/>
    </location>
</feature>
<keyword evidence="2" id="KW-1003">Cell membrane</keyword>
<keyword evidence="3 6" id="KW-0812">Transmembrane</keyword>
<dbReference type="CDD" id="cd06581">
    <property type="entry name" value="TM_PBP1_LivM_like"/>
    <property type="match status" value="1"/>
</dbReference>
<evidence type="ECO:0000256" key="5">
    <source>
        <dbReference type="ARBA" id="ARBA00023136"/>
    </source>
</evidence>
<dbReference type="PANTHER" id="PTHR30482">
    <property type="entry name" value="HIGH-AFFINITY BRANCHED-CHAIN AMINO ACID TRANSPORT SYSTEM PERMEASE"/>
    <property type="match status" value="1"/>
</dbReference>
<feature type="transmembrane region" description="Helical" evidence="6">
    <location>
        <begin position="27"/>
        <end position="44"/>
    </location>
</feature>
<comment type="subcellular location">
    <subcellularLocation>
        <location evidence="1">Cell membrane</location>
        <topology evidence="1">Multi-pass membrane protein</topology>
    </subcellularLocation>
</comment>
<evidence type="ECO:0000256" key="6">
    <source>
        <dbReference type="SAM" id="Phobius"/>
    </source>
</evidence>
<dbReference type="GO" id="GO:0015658">
    <property type="term" value="F:branched-chain amino acid transmembrane transporter activity"/>
    <property type="evidence" value="ECO:0007669"/>
    <property type="project" value="InterPro"/>
</dbReference>
<protein>
    <submittedName>
        <fullName evidence="7">Amino acid/amide ABC transporter membrane protein 2 (HAAT family)</fullName>
    </submittedName>
</protein>
<comment type="caution">
    <text evidence="7">The sequence shown here is derived from an EMBL/GenBank/DDBJ whole genome shotgun (WGS) entry which is preliminary data.</text>
</comment>
<keyword evidence="5 6" id="KW-0472">Membrane</keyword>
<dbReference type="InterPro" id="IPR001851">
    <property type="entry name" value="ABC_transp_permease"/>
</dbReference>
<keyword evidence="4 6" id="KW-1133">Transmembrane helix</keyword>
<keyword evidence="8" id="KW-1185">Reference proteome</keyword>
<evidence type="ECO:0000313" key="7">
    <source>
        <dbReference type="EMBL" id="RZS53098.1"/>
    </source>
</evidence>
<feature type="transmembrane region" description="Helical" evidence="6">
    <location>
        <begin position="230"/>
        <end position="250"/>
    </location>
</feature>
<evidence type="ECO:0000256" key="1">
    <source>
        <dbReference type="ARBA" id="ARBA00004651"/>
    </source>
</evidence>
<feature type="transmembrane region" description="Helical" evidence="6">
    <location>
        <begin position="101"/>
        <end position="123"/>
    </location>
</feature>
<gene>
    <name evidence="7" type="ORF">EV685_2721</name>
</gene>
<dbReference type="EMBL" id="SGWV01000010">
    <property type="protein sequence ID" value="RZS53098.1"/>
    <property type="molecule type" value="Genomic_DNA"/>
</dbReference>
<accession>A0A4Q7LI18</accession>
<evidence type="ECO:0000256" key="3">
    <source>
        <dbReference type="ARBA" id="ARBA00022692"/>
    </source>
</evidence>
<evidence type="ECO:0000256" key="2">
    <source>
        <dbReference type="ARBA" id="ARBA00022475"/>
    </source>
</evidence>
<evidence type="ECO:0000313" key="8">
    <source>
        <dbReference type="Proteomes" id="UP000293433"/>
    </source>
</evidence>
<sequence>MIYRENGQFKTTYPADQQIFPIRQDRIAIGLLLAFAVIVVPMVAPEYLFRAVLIPFLILSLAALGLNILVGYCGQISLGTGAFMAVGAYAAYNFAVRIEGMPLIGSLLMGGVCATGVGVLFGIPSLRIKGLYLAVATLAAQFFVDWAFLRIKWFTNDSSSGSVSVAGLKVLGLPIETPVQKYLFCLAFLCVFGVLAKNLVRSNIGREWMAMRDMDVAAAVIGIRPVYAKLTAFAVSSFIVGVAGALWGFVHLGSWEPAAFSIDRSFQLLFMVIIGGLGSIMGSFFGAAFIVVLPIALDNLTVAVGLSTATASHMTFMIFGALIVFFLIVEPHGLARLWSIGKEKLRLWPFPH</sequence>
<evidence type="ECO:0000256" key="4">
    <source>
        <dbReference type="ARBA" id="ARBA00022989"/>
    </source>
</evidence>
<dbReference type="GO" id="GO:0005886">
    <property type="term" value="C:plasma membrane"/>
    <property type="evidence" value="ECO:0007669"/>
    <property type="project" value="UniProtKB-SubCell"/>
</dbReference>
<feature type="transmembrane region" description="Helical" evidence="6">
    <location>
        <begin position="270"/>
        <end position="297"/>
    </location>
</feature>
<proteinExistence type="predicted"/>
<dbReference type="InterPro" id="IPR043428">
    <property type="entry name" value="LivM-like"/>
</dbReference>
<dbReference type="PANTHER" id="PTHR30482:SF5">
    <property type="entry name" value="ABC TRANSPORTER PERMEASE PROTEIN"/>
    <property type="match status" value="1"/>
</dbReference>
<dbReference type="RefSeq" id="WP_130482567.1">
    <property type="nucleotide sequence ID" value="NZ_SGWV01000010.1"/>
</dbReference>
<dbReference type="OrthoDB" id="9814461at2"/>
<organism evidence="7 8">
    <name type="scientific">Sphaerotilus mobilis</name>
    <dbReference type="NCBI Taxonomy" id="47994"/>
    <lineage>
        <taxon>Bacteria</taxon>
        <taxon>Pseudomonadati</taxon>
        <taxon>Pseudomonadota</taxon>
        <taxon>Betaproteobacteria</taxon>
        <taxon>Burkholderiales</taxon>
        <taxon>Sphaerotilaceae</taxon>
        <taxon>Sphaerotilus</taxon>
    </lineage>
</organism>
<feature type="transmembrane region" description="Helical" evidence="6">
    <location>
        <begin position="181"/>
        <end position="200"/>
    </location>
</feature>
<dbReference type="Proteomes" id="UP000293433">
    <property type="component" value="Unassembled WGS sequence"/>
</dbReference>
<feature type="transmembrane region" description="Helical" evidence="6">
    <location>
        <begin position="130"/>
        <end position="149"/>
    </location>
</feature>
<dbReference type="AlphaFoldDB" id="A0A4Q7LI18"/>
<reference evidence="7 8" key="1">
    <citation type="submission" date="2019-02" db="EMBL/GenBank/DDBJ databases">
        <title>Genomic Encyclopedia of Type Strains, Phase IV (KMG-IV): sequencing the most valuable type-strain genomes for metagenomic binning, comparative biology and taxonomic classification.</title>
        <authorList>
            <person name="Goeker M."/>
        </authorList>
    </citation>
    <scope>NUCLEOTIDE SEQUENCE [LARGE SCALE GENOMIC DNA]</scope>
    <source>
        <strain evidence="7 8">DSM 10617</strain>
    </source>
</reference>
<dbReference type="Pfam" id="PF02653">
    <property type="entry name" value="BPD_transp_2"/>
    <property type="match status" value="1"/>
</dbReference>
<feature type="transmembrane region" description="Helical" evidence="6">
    <location>
        <begin position="50"/>
        <end position="69"/>
    </location>
</feature>
<name>A0A4Q7LI18_9BURK</name>
<feature type="transmembrane region" description="Helical" evidence="6">
    <location>
        <begin position="76"/>
        <end position="95"/>
    </location>
</feature>